<proteinExistence type="inferred from homology"/>
<evidence type="ECO:0000313" key="12">
    <source>
        <dbReference type="EMBL" id="NML93979.1"/>
    </source>
</evidence>
<comment type="catalytic activity">
    <reaction evidence="7">
        <text>Hydrolysis of oligopeptides, with broad specificity. Gly or Ala commonly occur as P1 or P1' residues, but more distant residues are also important, as is shown by the fact that Z-Gly-Pro-Gly-|-Gly-Pro-Ala is cleaved, but not Z-(Gly)(5).</text>
        <dbReference type="EC" id="3.4.24.70"/>
    </reaction>
</comment>
<evidence type="ECO:0000259" key="10">
    <source>
        <dbReference type="Pfam" id="PF01432"/>
    </source>
</evidence>
<evidence type="ECO:0000256" key="1">
    <source>
        <dbReference type="ARBA" id="ARBA00006040"/>
    </source>
</evidence>
<dbReference type="PANTHER" id="PTHR11804:SF84">
    <property type="entry name" value="SACCHAROLYSIN"/>
    <property type="match status" value="1"/>
</dbReference>
<protein>
    <recommendedName>
        <fullName evidence="8">oligopeptidase A</fullName>
        <ecNumber evidence="8">3.4.24.70</ecNumber>
    </recommendedName>
</protein>
<dbReference type="GO" id="GO:0006518">
    <property type="term" value="P:peptide metabolic process"/>
    <property type="evidence" value="ECO:0007669"/>
    <property type="project" value="TreeGrafter"/>
</dbReference>
<comment type="caution">
    <text evidence="12">The sequence shown here is derived from an EMBL/GenBank/DDBJ whole genome shotgun (WGS) entry which is preliminary data.</text>
</comment>
<evidence type="ECO:0000256" key="5">
    <source>
        <dbReference type="ARBA" id="ARBA00022833"/>
    </source>
</evidence>
<feature type="domain" description="Peptidase M3A/M3B catalytic" evidence="10">
    <location>
        <begin position="217"/>
        <end position="669"/>
    </location>
</feature>
<keyword evidence="4 9" id="KW-0378">Hydrolase</keyword>
<dbReference type="InterPro" id="IPR034005">
    <property type="entry name" value="M3A_DCP"/>
</dbReference>
<comment type="similarity">
    <text evidence="1 9">Belongs to the peptidase M3 family.</text>
</comment>
<dbReference type="Pfam" id="PF19310">
    <property type="entry name" value="TOP_N"/>
    <property type="match status" value="1"/>
</dbReference>
<keyword evidence="2 9" id="KW-0645">Protease</keyword>
<evidence type="ECO:0000256" key="9">
    <source>
        <dbReference type="RuleBase" id="RU003435"/>
    </source>
</evidence>
<evidence type="ECO:0000259" key="11">
    <source>
        <dbReference type="Pfam" id="PF19310"/>
    </source>
</evidence>
<dbReference type="InterPro" id="IPR024079">
    <property type="entry name" value="MetalloPept_cat_dom_sf"/>
</dbReference>
<accession>A0A7Y0BP70</accession>
<sequence length="672" mass="72723">MTEANPLLAPTDLPEYAAIRPEHVVPAVTSAVAAHAKAMRQCVAMAGDPGLLAAKDLADVALSRVWGVVAHLLAVTNSPELRAAHAEAQPIIDAHLSAVGQDKTLYQAMAAIDLAALDSASRRAVALALQEFELSGVALDGETAARFTDNMMTRSRLSTAFSNAVLDATQGWTLDIADAARLDGIPEADRQGMAEAARQAGLAGWRISLHAPSVMAVLTHAHDRDLRREVYAAYNTRASDQGPLAGRFDNSERMRELLLLRGHAALMLGYDDPVAVSLASKMARDGDEVESFLTGLAQAARPRAEQDMASLRAYAAQELGLADLEPWDIGFVSERMRQALHTIDSGEIRRHLPLDRVLSALFALVGELFGVEFHEGHAPVWHRDVRHFTLHHKGSEQPVAALYADFFAREGKRGGAWMDVCRPRAESGAVWPVAYLVCNFSPAAPGQVATITHADMVTLFHEMGHCLHHLLSPVDLPSVAGISGVEWDAVELPSQFLENFAWEPATLKAASAHEETGEPLSDALIARMLGAKNFLSAMALLRQTEFALFDLRLHRAAGGGNAPDSQRVLDAVRTEVAVITYPEWHRFGHAFNHIFSGGYAAGYYSYLWAERLSADAYGAFEEPGADRAKLGARFRDEVLAKGGSRAAIDNFIAFRGREPENGPLLESWGIAA</sequence>
<dbReference type="FunFam" id="3.40.390.10:FF:000009">
    <property type="entry name" value="Oligopeptidase A"/>
    <property type="match status" value="1"/>
</dbReference>
<dbReference type="AlphaFoldDB" id="A0A7Y0BP70"/>
<dbReference type="EMBL" id="JABBGM010000003">
    <property type="protein sequence ID" value="NML93979.1"/>
    <property type="molecule type" value="Genomic_DNA"/>
</dbReference>
<dbReference type="InterPro" id="IPR001567">
    <property type="entry name" value="Pept_M3A_M3B_dom"/>
</dbReference>
<dbReference type="Gene3D" id="1.10.1370.40">
    <property type="match status" value="1"/>
</dbReference>
<evidence type="ECO:0000256" key="8">
    <source>
        <dbReference type="ARBA" id="ARBA00026100"/>
    </source>
</evidence>
<evidence type="ECO:0000256" key="2">
    <source>
        <dbReference type="ARBA" id="ARBA00022670"/>
    </source>
</evidence>
<dbReference type="InterPro" id="IPR045090">
    <property type="entry name" value="Pept_M3A_M3B"/>
</dbReference>
<dbReference type="EC" id="3.4.24.70" evidence="8"/>
<keyword evidence="3 9" id="KW-0479">Metal-binding</keyword>
<dbReference type="Proteomes" id="UP000583556">
    <property type="component" value="Unassembled WGS sequence"/>
</dbReference>
<feature type="domain" description="Oligopeptidase A N-terminal" evidence="11">
    <location>
        <begin position="61"/>
        <end position="143"/>
    </location>
</feature>
<dbReference type="Gene3D" id="3.40.390.10">
    <property type="entry name" value="Collagenase (Catalytic Domain)"/>
    <property type="match status" value="1"/>
</dbReference>
<dbReference type="GO" id="GO:0004222">
    <property type="term" value="F:metalloendopeptidase activity"/>
    <property type="evidence" value="ECO:0007669"/>
    <property type="project" value="UniProtKB-EC"/>
</dbReference>
<dbReference type="PANTHER" id="PTHR11804">
    <property type="entry name" value="PROTEASE M3 THIMET OLIGOPEPTIDASE-RELATED"/>
    <property type="match status" value="1"/>
</dbReference>
<evidence type="ECO:0000256" key="3">
    <source>
        <dbReference type="ARBA" id="ARBA00022723"/>
    </source>
</evidence>
<dbReference type="Gene3D" id="1.10.1370.10">
    <property type="entry name" value="Neurolysin, domain 3"/>
    <property type="match status" value="1"/>
</dbReference>
<dbReference type="InterPro" id="IPR045666">
    <property type="entry name" value="OpdA_N"/>
</dbReference>
<gene>
    <name evidence="12" type="ORF">HHL27_09900</name>
</gene>
<organism evidence="12 13">
    <name type="scientific">Novosphingobium olei</name>
    <dbReference type="NCBI Taxonomy" id="2728851"/>
    <lineage>
        <taxon>Bacteria</taxon>
        <taxon>Pseudomonadati</taxon>
        <taxon>Pseudomonadota</taxon>
        <taxon>Alphaproteobacteria</taxon>
        <taxon>Sphingomonadales</taxon>
        <taxon>Sphingomonadaceae</taxon>
        <taxon>Novosphingobium</taxon>
    </lineage>
</organism>
<keyword evidence="13" id="KW-1185">Reference proteome</keyword>
<keyword evidence="6 9" id="KW-0482">Metalloprotease</keyword>
<dbReference type="GO" id="GO:0005829">
    <property type="term" value="C:cytosol"/>
    <property type="evidence" value="ECO:0007669"/>
    <property type="project" value="UniProtKB-ARBA"/>
</dbReference>
<dbReference type="GO" id="GO:0006508">
    <property type="term" value="P:proteolysis"/>
    <property type="evidence" value="ECO:0007669"/>
    <property type="project" value="UniProtKB-KW"/>
</dbReference>
<evidence type="ECO:0000256" key="4">
    <source>
        <dbReference type="ARBA" id="ARBA00022801"/>
    </source>
</evidence>
<evidence type="ECO:0000256" key="7">
    <source>
        <dbReference type="ARBA" id="ARBA00024603"/>
    </source>
</evidence>
<comment type="cofactor">
    <cofactor evidence="9">
        <name>Zn(2+)</name>
        <dbReference type="ChEBI" id="CHEBI:29105"/>
    </cofactor>
    <text evidence="9">Binds 1 zinc ion.</text>
</comment>
<name>A0A7Y0BP70_9SPHN</name>
<dbReference type="SUPFAM" id="SSF55486">
    <property type="entry name" value="Metalloproteases ('zincins'), catalytic domain"/>
    <property type="match status" value="1"/>
</dbReference>
<dbReference type="InterPro" id="IPR024077">
    <property type="entry name" value="Neurolysin/TOP_dom2"/>
</dbReference>
<dbReference type="Pfam" id="PF01432">
    <property type="entry name" value="Peptidase_M3"/>
    <property type="match status" value="1"/>
</dbReference>
<keyword evidence="5 9" id="KW-0862">Zinc</keyword>
<evidence type="ECO:0000313" key="13">
    <source>
        <dbReference type="Proteomes" id="UP000583556"/>
    </source>
</evidence>
<dbReference type="RefSeq" id="WP_169493231.1">
    <property type="nucleotide sequence ID" value="NZ_JABBGM010000003.1"/>
</dbReference>
<dbReference type="CDD" id="cd06456">
    <property type="entry name" value="M3A_DCP"/>
    <property type="match status" value="1"/>
</dbReference>
<evidence type="ECO:0000256" key="6">
    <source>
        <dbReference type="ARBA" id="ARBA00023049"/>
    </source>
</evidence>
<dbReference type="GO" id="GO:0046872">
    <property type="term" value="F:metal ion binding"/>
    <property type="evidence" value="ECO:0007669"/>
    <property type="project" value="UniProtKB-UniRule"/>
</dbReference>
<reference evidence="12 13" key="1">
    <citation type="submission" date="2020-04" db="EMBL/GenBank/DDBJ databases">
        <title>Novosphingobium sp. TW-4 isolated from soil.</title>
        <authorList>
            <person name="Dahal R.H."/>
            <person name="Chaudhary D.K."/>
        </authorList>
    </citation>
    <scope>NUCLEOTIDE SEQUENCE [LARGE SCALE GENOMIC DNA]</scope>
    <source>
        <strain evidence="12 13">TW-4</strain>
    </source>
</reference>